<dbReference type="RefSeq" id="WP_189642786.1">
    <property type="nucleotide sequence ID" value="NZ_BNAL01000012.1"/>
</dbReference>
<dbReference type="EMBL" id="BNAL01000012">
    <property type="protein sequence ID" value="GHG01510.1"/>
    <property type="molecule type" value="Genomic_DNA"/>
</dbReference>
<name>A0ABQ3K2U7_9DEIO</name>
<keyword evidence="2" id="KW-1185">Reference proteome</keyword>
<reference evidence="2" key="1">
    <citation type="journal article" date="2019" name="Int. J. Syst. Evol. Microbiol.">
        <title>The Global Catalogue of Microorganisms (GCM) 10K type strain sequencing project: providing services to taxonomists for standard genome sequencing and annotation.</title>
        <authorList>
            <consortium name="The Broad Institute Genomics Platform"/>
            <consortium name="The Broad Institute Genome Sequencing Center for Infectious Disease"/>
            <person name="Wu L."/>
            <person name="Ma J."/>
        </authorList>
    </citation>
    <scope>NUCLEOTIDE SEQUENCE [LARGE SCALE GENOMIC DNA]</scope>
    <source>
        <strain evidence="2">CGMCC 1.18439</strain>
    </source>
</reference>
<evidence type="ECO:0008006" key="3">
    <source>
        <dbReference type="Google" id="ProtNLM"/>
    </source>
</evidence>
<accession>A0ABQ3K2U7</accession>
<evidence type="ECO:0000313" key="2">
    <source>
        <dbReference type="Proteomes" id="UP000632154"/>
    </source>
</evidence>
<protein>
    <recommendedName>
        <fullName evidence="3">CRISPR-associated protein Cas2</fullName>
    </recommendedName>
</protein>
<organism evidence="1 2">
    <name type="scientific">Deinococcus piscis</name>
    <dbReference type="NCBI Taxonomy" id="394230"/>
    <lineage>
        <taxon>Bacteria</taxon>
        <taxon>Thermotogati</taxon>
        <taxon>Deinococcota</taxon>
        <taxon>Deinococci</taxon>
        <taxon>Deinococcales</taxon>
        <taxon>Deinococcaceae</taxon>
        <taxon>Deinococcus</taxon>
    </lineage>
</organism>
<evidence type="ECO:0000313" key="1">
    <source>
        <dbReference type="EMBL" id="GHG01510.1"/>
    </source>
</evidence>
<dbReference type="Proteomes" id="UP000632154">
    <property type="component" value="Unassembled WGS sequence"/>
</dbReference>
<comment type="caution">
    <text evidence="1">The sequence shown here is derived from an EMBL/GenBank/DDBJ whole genome shotgun (WGS) entry which is preliminary data.</text>
</comment>
<dbReference type="InterPro" id="IPR010152">
    <property type="entry name" value="CRISPR-assoc_prot_Cas2_sub"/>
</dbReference>
<dbReference type="Pfam" id="PF09707">
    <property type="entry name" value="Cas_Cas2CT1978"/>
    <property type="match status" value="1"/>
</dbReference>
<dbReference type="NCBIfam" id="TIGR01873">
    <property type="entry name" value="cas_CT1978"/>
    <property type="match status" value="1"/>
</dbReference>
<dbReference type="CDD" id="cd09755">
    <property type="entry name" value="Cas2_I-E"/>
    <property type="match status" value="1"/>
</dbReference>
<proteinExistence type="predicted"/>
<sequence>MVVMTLEKVPDSLRGELSRWLIEVQTGVYVGAVSATVRDLLWDKVVQHARAGRCTQLFRSNGEQGFTIRMHGEARRQLVNIEGYQLVAVKDARYEKLLPDFMAQDEEEWETL</sequence>
<gene>
    <name evidence="1" type="ORF">GCM10017783_12150</name>
</gene>
<dbReference type="Gene3D" id="3.30.70.240">
    <property type="match status" value="1"/>
</dbReference>